<organism evidence="1">
    <name type="scientific">bioreactor metagenome</name>
    <dbReference type="NCBI Taxonomy" id="1076179"/>
    <lineage>
        <taxon>unclassified sequences</taxon>
        <taxon>metagenomes</taxon>
        <taxon>ecological metagenomes</taxon>
    </lineage>
</organism>
<proteinExistence type="predicted"/>
<sequence length="85" mass="9266">MIEFTKGLGDGFIATRVHGEAFPLPIAGSPQLFELLHDGSAILPLPFPSAFQKGLPADIPFINAFFGHLLHNFYLGRDGGMVRTR</sequence>
<evidence type="ECO:0000313" key="1">
    <source>
        <dbReference type="EMBL" id="MPN60202.1"/>
    </source>
</evidence>
<accession>A0A645JAQ9</accession>
<dbReference type="EMBL" id="VSSQ01135160">
    <property type="protein sequence ID" value="MPN60202.1"/>
    <property type="molecule type" value="Genomic_DNA"/>
</dbReference>
<reference evidence="1" key="1">
    <citation type="submission" date="2019-08" db="EMBL/GenBank/DDBJ databases">
        <authorList>
            <person name="Kucharzyk K."/>
            <person name="Murdoch R.W."/>
            <person name="Higgins S."/>
            <person name="Loffler F."/>
        </authorList>
    </citation>
    <scope>NUCLEOTIDE SEQUENCE</scope>
</reference>
<name>A0A645JAQ9_9ZZZZ</name>
<comment type="caution">
    <text evidence="1">The sequence shown here is derived from an EMBL/GenBank/DDBJ whole genome shotgun (WGS) entry which is preliminary data.</text>
</comment>
<protein>
    <submittedName>
        <fullName evidence="1">Uncharacterized protein</fullName>
    </submittedName>
</protein>
<dbReference type="AlphaFoldDB" id="A0A645JAQ9"/>
<gene>
    <name evidence="1" type="ORF">SDC9_207927</name>
</gene>